<comment type="caution">
    <text evidence="2">The sequence shown here is derived from an EMBL/GenBank/DDBJ whole genome shotgun (WGS) entry which is preliminary data.</text>
</comment>
<dbReference type="InterPro" id="IPR021973">
    <property type="entry name" value="SprA-related"/>
</dbReference>
<keyword evidence="2" id="KW-0378">Hydrolase</keyword>
<dbReference type="GO" id="GO:0008237">
    <property type="term" value="F:metallopeptidase activity"/>
    <property type="evidence" value="ECO:0007669"/>
    <property type="project" value="UniProtKB-KW"/>
</dbReference>
<dbReference type="Pfam" id="PF12118">
    <property type="entry name" value="SprA-related"/>
    <property type="match status" value="1"/>
</dbReference>
<dbReference type="EMBL" id="JBHSGU010000001">
    <property type="protein sequence ID" value="MFC4698638.1"/>
    <property type="molecule type" value="Genomic_DNA"/>
</dbReference>
<keyword evidence="2" id="KW-0482">Metalloprotease</keyword>
<feature type="region of interest" description="Disordered" evidence="1">
    <location>
        <begin position="186"/>
        <end position="210"/>
    </location>
</feature>
<feature type="compositionally biased region" description="Polar residues" evidence="1">
    <location>
        <begin position="193"/>
        <end position="209"/>
    </location>
</feature>
<gene>
    <name evidence="2" type="ORF">ACFO4O_00505</name>
</gene>
<evidence type="ECO:0000313" key="3">
    <source>
        <dbReference type="Proteomes" id="UP001595897"/>
    </source>
</evidence>
<dbReference type="RefSeq" id="WP_382405250.1">
    <property type="nucleotide sequence ID" value="NZ_JBHSGU010000001.1"/>
</dbReference>
<proteinExistence type="predicted"/>
<accession>A0ABV9LRQ7</accession>
<reference evidence="3" key="1">
    <citation type="journal article" date="2019" name="Int. J. Syst. Evol. Microbiol.">
        <title>The Global Catalogue of Microorganisms (GCM) 10K type strain sequencing project: providing services to taxonomists for standard genome sequencing and annotation.</title>
        <authorList>
            <consortium name="The Broad Institute Genomics Platform"/>
            <consortium name="The Broad Institute Genome Sequencing Center for Infectious Disease"/>
            <person name="Wu L."/>
            <person name="Ma J."/>
        </authorList>
    </citation>
    <scope>NUCLEOTIDE SEQUENCE [LARGE SCALE GENOMIC DNA]</scope>
    <source>
        <strain evidence="3">KACC 12507</strain>
    </source>
</reference>
<evidence type="ECO:0000256" key="1">
    <source>
        <dbReference type="SAM" id="MobiDB-lite"/>
    </source>
</evidence>
<dbReference type="Proteomes" id="UP001595897">
    <property type="component" value="Unassembled WGS sequence"/>
</dbReference>
<sequence length="235" mass="25266">MFPTTTAYDYQMPQPLMPQPLMPQSQAGSFGTTKSEQQAQIPPVGQDKVSISEAGKQKASTQDTLSELADKQKVENDAEQAQEKADEKKIQELKDRDQEVRIHEQAHAAVGGQYAGAPSYEFETGPDGKQYAVGGEVSIDVSEEKEPEDTISKMQVVRAAALAPAEPSAQDYKVASQAAQKEQAARAEVAKQSVSGGDENNSRQASQALGNKAELALSQYQYASRPVSQAFSAEA</sequence>
<protein>
    <submittedName>
        <fullName evidence="2">Metalloprotease CJM1_0395 family protein</fullName>
    </submittedName>
</protein>
<feature type="region of interest" description="Disordered" evidence="1">
    <location>
        <begin position="107"/>
        <end position="131"/>
    </location>
</feature>
<feature type="compositionally biased region" description="Basic and acidic residues" evidence="1">
    <location>
        <begin position="68"/>
        <end position="93"/>
    </location>
</feature>
<keyword evidence="2" id="KW-0645">Protease</keyword>
<evidence type="ECO:0000313" key="2">
    <source>
        <dbReference type="EMBL" id="MFC4698638.1"/>
    </source>
</evidence>
<organism evidence="2 3">
    <name type="scientific">Glaciecola siphonariae</name>
    <dbReference type="NCBI Taxonomy" id="521012"/>
    <lineage>
        <taxon>Bacteria</taxon>
        <taxon>Pseudomonadati</taxon>
        <taxon>Pseudomonadota</taxon>
        <taxon>Gammaproteobacteria</taxon>
        <taxon>Alteromonadales</taxon>
        <taxon>Alteromonadaceae</taxon>
        <taxon>Glaciecola</taxon>
    </lineage>
</organism>
<feature type="compositionally biased region" description="Polar residues" evidence="1">
    <location>
        <begin position="27"/>
        <end position="40"/>
    </location>
</feature>
<name>A0ABV9LRQ7_9ALTE</name>
<feature type="region of interest" description="Disordered" evidence="1">
    <location>
        <begin position="1"/>
        <end position="93"/>
    </location>
</feature>
<keyword evidence="3" id="KW-1185">Reference proteome</keyword>